<proteinExistence type="predicted"/>
<sequence>MRGTVQNKVDRKTRFNNEFDQFVAEPGEALVSAYNRFAQLMNDLERNYIIFPTVTVNTKFLNCLQPEWLKYVTQVRLAKRLTEDSFDDLFDYLQQFEKLVNASRAKNVEKSHDPLALVAHTGSFSRNTTPYYVTHPSSVVDYDDDYQKDIVQTNVEDPITSKMMLLARAITQRFSNQTNNHLRTSSNTKNQAIIQGDRVNIQSRNPGNDGRNTRSAYIQEEVVEGINVHNDAGNIQRTFRTVSSGTTANVQCYNCSEKGHYTRNCPKPRVQDSKYFMEQMLLAKQDEAGVILTDKQNDFLFADASRMEKIEELSANICLMARI</sequence>
<dbReference type="Gene3D" id="4.10.60.10">
    <property type="entry name" value="Zinc finger, CCHC-type"/>
    <property type="match status" value="1"/>
</dbReference>
<evidence type="ECO:0000256" key="1">
    <source>
        <dbReference type="PROSITE-ProRule" id="PRU00047"/>
    </source>
</evidence>
<evidence type="ECO:0000313" key="3">
    <source>
        <dbReference type="EMBL" id="GJU00999.1"/>
    </source>
</evidence>
<evidence type="ECO:0000259" key="2">
    <source>
        <dbReference type="PROSITE" id="PS50158"/>
    </source>
</evidence>
<reference evidence="3" key="1">
    <citation type="journal article" date="2022" name="Int. J. Mol. Sci.">
        <title>Draft Genome of Tanacetum Coccineum: Genomic Comparison of Closely Related Tanacetum-Family Plants.</title>
        <authorList>
            <person name="Yamashiro T."/>
            <person name="Shiraishi A."/>
            <person name="Nakayama K."/>
            <person name="Satake H."/>
        </authorList>
    </citation>
    <scope>NUCLEOTIDE SEQUENCE</scope>
</reference>
<dbReference type="PROSITE" id="PS50158">
    <property type="entry name" value="ZF_CCHC"/>
    <property type="match status" value="1"/>
</dbReference>
<name>A0ABQ5ILB3_9ASTR</name>
<dbReference type="EMBL" id="BQNB010020921">
    <property type="protein sequence ID" value="GJU00999.1"/>
    <property type="molecule type" value="Genomic_DNA"/>
</dbReference>
<dbReference type="SMART" id="SM00343">
    <property type="entry name" value="ZnF_C2HC"/>
    <property type="match status" value="1"/>
</dbReference>
<dbReference type="SUPFAM" id="SSF57756">
    <property type="entry name" value="Retrovirus zinc finger-like domains"/>
    <property type="match status" value="1"/>
</dbReference>
<protein>
    <submittedName>
        <fullName evidence="3">Gag-pol polyprotein</fullName>
    </submittedName>
</protein>
<feature type="domain" description="CCHC-type" evidence="2">
    <location>
        <begin position="252"/>
        <end position="267"/>
    </location>
</feature>
<gene>
    <name evidence="3" type="ORF">Tco_1111337</name>
</gene>
<reference evidence="3" key="2">
    <citation type="submission" date="2022-01" db="EMBL/GenBank/DDBJ databases">
        <authorList>
            <person name="Yamashiro T."/>
            <person name="Shiraishi A."/>
            <person name="Satake H."/>
            <person name="Nakayama K."/>
        </authorList>
    </citation>
    <scope>NUCLEOTIDE SEQUENCE</scope>
</reference>
<keyword evidence="1" id="KW-0862">Zinc</keyword>
<dbReference type="Pfam" id="PF00098">
    <property type="entry name" value="zf-CCHC"/>
    <property type="match status" value="1"/>
</dbReference>
<comment type="caution">
    <text evidence="3">The sequence shown here is derived from an EMBL/GenBank/DDBJ whole genome shotgun (WGS) entry which is preliminary data.</text>
</comment>
<dbReference type="InterPro" id="IPR001878">
    <property type="entry name" value="Znf_CCHC"/>
</dbReference>
<keyword evidence="1" id="KW-0479">Metal-binding</keyword>
<organism evidence="3 4">
    <name type="scientific">Tanacetum coccineum</name>
    <dbReference type="NCBI Taxonomy" id="301880"/>
    <lineage>
        <taxon>Eukaryota</taxon>
        <taxon>Viridiplantae</taxon>
        <taxon>Streptophyta</taxon>
        <taxon>Embryophyta</taxon>
        <taxon>Tracheophyta</taxon>
        <taxon>Spermatophyta</taxon>
        <taxon>Magnoliopsida</taxon>
        <taxon>eudicotyledons</taxon>
        <taxon>Gunneridae</taxon>
        <taxon>Pentapetalae</taxon>
        <taxon>asterids</taxon>
        <taxon>campanulids</taxon>
        <taxon>Asterales</taxon>
        <taxon>Asteraceae</taxon>
        <taxon>Asteroideae</taxon>
        <taxon>Anthemideae</taxon>
        <taxon>Anthemidinae</taxon>
        <taxon>Tanacetum</taxon>
    </lineage>
</organism>
<evidence type="ECO:0000313" key="4">
    <source>
        <dbReference type="Proteomes" id="UP001151760"/>
    </source>
</evidence>
<accession>A0ABQ5ILB3</accession>
<keyword evidence="1" id="KW-0863">Zinc-finger</keyword>
<keyword evidence="4" id="KW-1185">Reference proteome</keyword>
<dbReference type="Proteomes" id="UP001151760">
    <property type="component" value="Unassembled WGS sequence"/>
</dbReference>
<dbReference type="InterPro" id="IPR036875">
    <property type="entry name" value="Znf_CCHC_sf"/>
</dbReference>